<evidence type="ECO:0000313" key="1">
    <source>
        <dbReference type="EMBL" id="KAH7858481.1"/>
    </source>
</evidence>
<sequence>MGSWRNLVFLFHILINIVGLSISQPDFVFVDCEESFGNYTTNSTYHTNLNTLLSSLSSNTNRFGFYNSSLGENPDTVYATVLCRGDIDLDSCHSCINNATSKITQDCPKSKEAVGWYDLCMVRYSNKSINGKANASGYCSVNPLNVLSVDQFNKSLTTLFDRLISQAAAGGTLQKFAMGNVSGPDDQTIYGVAQCTPDLSEK</sequence>
<dbReference type="EMBL" id="CM037153">
    <property type="protein sequence ID" value="KAH7858481.1"/>
    <property type="molecule type" value="Genomic_DNA"/>
</dbReference>
<organism evidence="1 2">
    <name type="scientific">Vaccinium darrowii</name>
    <dbReference type="NCBI Taxonomy" id="229202"/>
    <lineage>
        <taxon>Eukaryota</taxon>
        <taxon>Viridiplantae</taxon>
        <taxon>Streptophyta</taxon>
        <taxon>Embryophyta</taxon>
        <taxon>Tracheophyta</taxon>
        <taxon>Spermatophyta</taxon>
        <taxon>Magnoliopsida</taxon>
        <taxon>eudicotyledons</taxon>
        <taxon>Gunneridae</taxon>
        <taxon>Pentapetalae</taxon>
        <taxon>asterids</taxon>
        <taxon>Ericales</taxon>
        <taxon>Ericaceae</taxon>
        <taxon>Vaccinioideae</taxon>
        <taxon>Vaccinieae</taxon>
        <taxon>Vaccinium</taxon>
    </lineage>
</organism>
<gene>
    <name evidence="1" type="ORF">Vadar_024319</name>
</gene>
<proteinExistence type="predicted"/>
<name>A0ACB7YY80_9ERIC</name>
<comment type="caution">
    <text evidence="1">The sequence shown here is derived from an EMBL/GenBank/DDBJ whole genome shotgun (WGS) entry which is preliminary data.</text>
</comment>
<keyword evidence="2" id="KW-1185">Reference proteome</keyword>
<protein>
    <submittedName>
        <fullName evidence="1">Uncharacterized protein</fullName>
    </submittedName>
</protein>
<dbReference type="Proteomes" id="UP000828048">
    <property type="component" value="Chromosome 3"/>
</dbReference>
<evidence type="ECO:0000313" key="2">
    <source>
        <dbReference type="Proteomes" id="UP000828048"/>
    </source>
</evidence>
<accession>A0ACB7YY80</accession>
<reference evidence="1 2" key="1">
    <citation type="journal article" date="2021" name="Hortic Res">
        <title>High-quality reference genome and annotation aids understanding of berry development for evergreen blueberry (Vaccinium darrowii).</title>
        <authorList>
            <person name="Yu J."/>
            <person name="Hulse-Kemp A.M."/>
            <person name="Babiker E."/>
            <person name="Staton M."/>
        </authorList>
    </citation>
    <scope>NUCLEOTIDE SEQUENCE [LARGE SCALE GENOMIC DNA]</scope>
    <source>
        <strain evidence="2">cv. NJ 8807/NJ 8810</strain>
        <tissue evidence="1">Young leaf</tissue>
    </source>
</reference>